<keyword evidence="1" id="KW-0472">Membrane</keyword>
<sequence length="101" mass="11400">MKLSFKPDPAVLITEVLTIVIGILLALAANEWNNQRLQSNKLDAILQMVEQEIDYNLKVMEVIHAKNTEALANLEETDSEKESQVIPGLQIRETAWQTLLT</sequence>
<dbReference type="OrthoDB" id="821805at2"/>
<dbReference type="Proteomes" id="UP000256561">
    <property type="component" value="Unassembled WGS sequence"/>
</dbReference>
<dbReference type="RefSeq" id="WP_115592562.1">
    <property type="nucleotide sequence ID" value="NZ_QRHA01000004.1"/>
</dbReference>
<evidence type="ECO:0000256" key="1">
    <source>
        <dbReference type="SAM" id="Phobius"/>
    </source>
</evidence>
<accession>A0A3D8M9F9</accession>
<organism evidence="2 3">
    <name type="scientific">Alteromonas aestuariivivens</name>
    <dbReference type="NCBI Taxonomy" id="1938339"/>
    <lineage>
        <taxon>Bacteria</taxon>
        <taxon>Pseudomonadati</taxon>
        <taxon>Pseudomonadota</taxon>
        <taxon>Gammaproteobacteria</taxon>
        <taxon>Alteromonadales</taxon>
        <taxon>Alteromonadaceae</taxon>
        <taxon>Alteromonas/Salinimonas group</taxon>
        <taxon>Alteromonas</taxon>
    </lineage>
</organism>
<gene>
    <name evidence="2" type="ORF">DXV75_06345</name>
</gene>
<reference evidence="3" key="1">
    <citation type="submission" date="2018-08" db="EMBL/GenBank/DDBJ databases">
        <authorList>
            <person name="Zhang J."/>
            <person name="Du Z.-J."/>
        </authorList>
    </citation>
    <scope>NUCLEOTIDE SEQUENCE [LARGE SCALE GENOMIC DNA]</scope>
    <source>
        <strain evidence="3">KCTC 52655</strain>
    </source>
</reference>
<dbReference type="AlphaFoldDB" id="A0A3D8M9F9"/>
<keyword evidence="1" id="KW-1133">Transmembrane helix</keyword>
<keyword evidence="1" id="KW-0812">Transmembrane</keyword>
<keyword evidence="3" id="KW-1185">Reference proteome</keyword>
<protein>
    <submittedName>
        <fullName evidence="2">Uncharacterized protein</fullName>
    </submittedName>
</protein>
<comment type="caution">
    <text evidence="2">The sequence shown here is derived from an EMBL/GenBank/DDBJ whole genome shotgun (WGS) entry which is preliminary data.</text>
</comment>
<evidence type="ECO:0000313" key="2">
    <source>
        <dbReference type="EMBL" id="RDV26609.1"/>
    </source>
</evidence>
<dbReference type="EMBL" id="QRHA01000004">
    <property type="protein sequence ID" value="RDV26609.1"/>
    <property type="molecule type" value="Genomic_DNA"/>
</dbReference>
<evidence type="ECO:0000313" key="3">
    <source>
        <dbReference type="Proteomes" id="UP000256561"/>
    </source>
</evidence>
<name>A0A3D8M9F9_9ALTE</name>
<proteinExistence type="predicted"/>
<feature type="transmembrane region" description="Helical" evidence="1">
    <location>
        <begin position="12"/>
        <end position="32"/>
    </location>
</feature>